<keyword evidence="2" id="KW-1185">Reference proteome</keyword>
<reference evidence="1 2" key="1">
    <citation type="submission" date="2018-09" db="EMBL/GenBank/DDBJ databases">
        <authorList>
            <person name="Zhu H."/>
        </authorList>
    </citation>
    <scope>NUCLEOTIDE SEQUENCE [LARGE SCALE GENOMIC DNA]</scope>
    <source>
        <strain evidence="1 2">K2S05-167</strain>
    </source>
</reference>
<dbReference type="Proteomes" id="UP000286287">
    <property type="component" value="Unassembled WGS sequence"/>
</dbReference>
<proteinExistence type="predicted"/>
<accession>A0A418VHU4</accession>
<sequence>MTADADWGASATLADLDTLHEFPNKNRIVEFVAGGLRLGKKNLPEFTADERVMLSYVLRTWPGVEALRHLEDNADSIEFADDDPVPERETLIEKLRPLGDWERLALALKYGE</sequence>
<name>A0A418VHU4_9DEIO</name>
<organism evidence="1 2">
    <name type="scientific">Deinococcus cavernae</name>
    <dbReference type="NCBI Taxonomy" id="2320857"/>
    <lineage>
        <taxon>Bacteria</taxon>
        <taxon>Thermotogati</taxon>
        <taxon>Deinococcota</taxon>
        <taxon>Deinococci</taxon>
        <taxon>Deinococcales</taxon>
        <taxon>Deinococcaceae</taxon>
        <taxon>Deinococcus</taxon>
    </lineage>
</organism>
<protein>
    <submittedName>
        <fullName evidence="1">Uncharacterized protein</fullName>
    </submittedName>
</protein>
<comment type="caution">
    <text evidence="1">The sequence shown here is derived from an EMBL/GenBank/DDBJ whole genome shotgun (WGS) entry which is preliminary data.</text>
</comment>
<dbReference type="EMBL" id="QYUJ01000004">
    <property type="protein sequence ID" value="RJF75610.1"/>
    <property type="molecule type" value="Genomic_DNA"/>
</dbReference>
<evidence type="ECO:0000313" key="1">
    <source>
        <dbReference type="EMBL" id="RJF75610.1"/>
    </source>
</evidence>
<dbReference type="AlphaFoldDB" id="A0A418VHU4"/>
<gene>
    <name evidence="1" type="ORF">D3875_00745</name>
</gene>
<evidence type="ECO:0000313" key="2">
    <source>
        <dbReference type="Proteomes" id="UP000286287"/>
    </source>
</evidence>